<organism evidence="1 2">
    <name type="scientific">Gordonia phage Denise</name>
    <dbReference type="NCBI Taxonomy" id="2652879"/>
    <lineage>
        <taxon>Viruses</taxon>
        <taxon>Duplodnaviria</taxon>
        <taxon>Heunggongvirae</taxon>
        <taxon>Uroviricota</taxon>
        <taxon>Caudoviricetes</taxon>
        <taxon>Denisevirus</taxon>
        <taxon>Denisevirus denise</taxon>
    </lineage>
</organism>
<name>A0A5P8DCD3_9CAUD</name>
<dbReference type="InterPro" id="IPR020109">
    <property type="entry name" value="Holin_r1t"/>
</dbReference>
<accession>A0A5P8DCD3</accession>
<dbReference type="Pfam" id="PF16945">
    <property type="entry name" value="Phage_r1t_holin"/>
    <property type="match status" value="1"/>
</dbReference>
<evidence type="ECO:0000313" key="1">
    <source>
        <dbReference type="EMBL" id="QFP96635.1"/>
    </source>
</evidence>
<evidence type="ECO:0008006" key="3">
    <source>
        <dbReference type="Google" id="ProtNLM"/>
    </source>
</evidence>
<reference evidence="1 2" key="1">
    <citation type="submission" date="2019-09" db="EMBL/GenBank/DDBJ databases">
        <authorList>
            <person name="Silva M.P."/>
            <person name="Gonzalez K."/>
            <person name="Koka A.K."/>
            <person name="Cabrera L."/>
            <person name="Cambron D.A."/>
            <person name="Diaz-Ariza A.M."/>
            <person name="Escobar S.L."/>
            <person name="Gali A.E."/>
            <person name="Garcia A."/>
            <person name="Gonzalez K.S."/>
            <person name="Mejia V.A."/>
            <person name="Morales N.J."/>
            <person name="Puente P.E."/>
            <person name="Ramos S.M."/>
            <person name="Rivera A.M."/>
            <person name="Ruas A.M."/>
            <person name="Ruiz E.O."/>
            <person name="Rustin G.O."/>
            <person name="Santana P.N."/>
            <person name="Alonso A."/>
            <person name="Arias E."/>
            <person name="Boaretto D."/>
            <person name="Casey G.B."/>
            <person name="Fernandez S.D."/>
            <person name="Flores B.C."/>
            <person name="Gonzalez C.A."/>
            <person name="Hernandez L.A."/>
            <person name="Lormand T.I."/>
            <person name="Oro J.D."/>
            <person name="Pineiro L."/>
            <person name="Quintana A.E."/>
            <person name="Solorzano G.E."/>
            <person name="Waikel P.A."/>
            <person name="Dougan K.E."/>
            <person name="Rodriguez-Lanetty M."/>
            <person name="Ball S.L."/>
            <person name="Garlena R.A."/>
            <person name="Russell D.A."/>
            <person name="Pope W.H."/>
            <person name="Jacobs-Sera D."/>
            <person name="Hatfull G.F."/>
        </authorList>
    </citation>
    <scope>NUCLEOTIDE SEQUENCE [LARGE SCALE GENOMIC DNA]</scope>
</reference>
<dbReference type="EMBL" id="MN428053">
    <property type="protein sequence ID" value="QFP96635.1"/>
    <property type="molecule type" value="Genomic_DNA"/>
</dbReference>
<proteinExistence type="predicted"/>
<keyword evidence="2" id="KW-1185">Reference proteome</keyword>
<dbReference type="GeneID" id="77930655"/>
<dbReference type="Proteomes" id="UP000326737">
    <property type="component" value="Segment"/>
</dbReference>
<protein>
    <recommendedName>
        <fullName evidence="3">Holin</fullName>
    </recommendedName>
</protein>
<sequence>MTMFSTQFIKDATERAVKTAAQSALGVFVADVTVVSVDWAATGAIVGTATLVSVLTSIASANFGTPGTASAVSTPEQPTA</sequence>
<dbReference type="RefSeq" id="YP_010654802.1">
    <property type="nucleotide sequence ID" value="NC_070816.1"/>
</dbReference>
<evidence type="ECO:0000313" key="2">
    <source>
        <dbReference type="Proteomes" id="UP000326737"/>
    </source>
</evidence>
<gene>
    <name evidence="1" type="primary">19</name>
    <name evidence="1" type="ORF">SEA_DENISE_19</name>
</gene>
<dbReference type="KEGG" id="vg:77930655"/>